<keyword evidence="2" id="KW-1185">Reference proteome</keyword>
<comment type="caution">
    <text evidence="1">The sequence shown here is derived from an EMBL/GenBank/DDBJ whole genome shotgun (WGS) entry which is preliminary data.</text>
</comment>
<dbReference type="EMBL" id="JABEYC010001115">
    <property type="protein sequence ID" value="KAF4969055.1"/>
    <property type="molecule type" value="Genomic_DNA"/>
</dbReference>
<gene>
    <name evidence="1" type="ORF">FZEAL_10305</name>
</gene>
<name>A0A8H4U3Y6_9HYPO</name>
<dbReference type="AlphaFoldDB" id="A0A8H4U3Y6"/>
<reference evidence="1" key="2">
    <citation type="submission" date="2020-05" db="EMBL/GenBank/DDBJ databases">
        <authorList>
            <person name="Kim H.-S."/>
            <person name="Proctor R.H."/>
            <person name="Brown D.W."/>
        </authorList>
    </citation>
    <scope>NUCLEOTIDE SEQUENCE</scope>
    <source>
        <strain evidence="1">NRRL 22465</strain>
    </source>
</reference>
<dbReference type="InterPro" id="IPR053175">
    <property type="entry name" value="DHMBA_Reg_Transcription_Factor"/>
</dbReference>
<protein>
    <submittedName>
        <fullName evidence="1">Uncharacterized protein</fullName>
    </submittedName>
</protein>
<reference evidence="1" key="1">
    <citation type="journal article" date="2020" name="BMC Genomics">
        <title>Correction to: Identification and distribution of gene clusters required for synthesis of sphingolipid metabolism inhibitors in diverse species of the filamentous fungus Fusarium.</title>
        <authorList>
            <person name="Kim H.S."/>
            <person name="Lohmar J.M."/>
            <person name="Busman M."/>
            <person name="Brown D.W."/>
            <person name="Naumann T.A."/>
            <person name="Divon H.H."/>
            <person name="Lysoe E."/>
            <person name="Uhlig S."/>
            <person name="Proctor R.H."/>
        </authorList>
    </citation>
    <scope>NUCLEOTIDE SEQUENCE</scope>
    <source>
        <strain evidence="1">NRRL 22465</strain>
    </source>
</reference>
<proteinExistence type="predicted"/>
<organism evidence="1 2">
    <name type="scientific">Fusarium zealandicum</name>
    <dbReference type="NCBI Taxonomy" id="1053134"/>
    <lineage>
        <taxon>Eukaryota</taxon>
        <taxon>Fungi</taxon>
        <taxon>Dikarya</taxon>
        <taxon>Ascomycota</taxon>
        <taxon>Pezizomycotina</taxon>
        <taxon>Sordariomycetes</taxon>
        <taxon>Hypocreomycetidae</taxon>
        <taxon>Hypocreales</taxon>
        <taxon>Nectriaceae</taxon>
        <taxon>Fusarium</taxon>
        <taxon>Fusarium staphyleae species complex</taxon>
    </lineage>
</organism>
<accession>A0A8H4U3Y6</accession>
<dbReference type="PANTHER" id="PTHR38791:SF5">
    <property type="entry name" value="TRANSCRIPTION FACTOR DBAG-RELATED"/>
    <property type="match status" value="1"/>
</dbReference>
<evidence type="ECO:0000313" key="2">
    <source>
        <dbReference type="Proteomes" id="UP000635477"/>
    </source>
</evidence>
<evidence type="ECO:0000313" key="1">
    <source>
        <dbReference type="EMBL" id="KAF4969055.1"/>
    </source>
</evidence>
<dbReference type="PANTHER" id="PTHR38791">
    <property type="entry name" value="ZN(II)2CYS6 TRANSCRIPTION FACTOR (EUROFUNG)-RELATED-RELATED"/>
    <property type="match status" value="1"/>
</dbReference>
<dbReference type="Proteomes" id="UP000635477">
    <property type="component" value="Unassembled WGS sequence"/>
</dbReference>
<sequence>MALSLSAAPTTARKCMLPKRTCIPGTDAYQSDVCPSETPKGKAYEHALRGFFYDLCVPRTNQKLSRGYLSGLEVLAYHLGPKSDLVKTCQAVAFACHGMRLNRPRMKDTAERLHQELLGSLAKAIEVPDSATSRETNTSNFDPELQTIGAFSVPALREGEESLDGLMFELEILLSKSAALPKPLNSLLESRGEVLALHRRFSHWVDSRCPEIRPITVAHIKQTGSESDMVVGCRPGRVDTYFDLYVAGIWDIVRTAQLLIVDMVVRLSGSLHQDGPLDCTGAANAVLEDVVASIPYHLTDDLHAFLYHSETDKWINDPGRVLGGLLLMHPLYTLSQLSIVSEEMSM</sequence>
<dbReference type="OrthoDB" id="3525185at2759"/>